<feature type="transmembrane region" description="Helical" evidence="1">
    <location>
        <begin position="142"/>
        <end position="164"/>
    </location>
</feature>
<keyword evidence="1" id="KW-1133">Transmembrane helix</keyword>
<gene>
    <name evidence="2" type="ORF">D641_0110030</name>
</gene>
<dbReference type="Proteomes" id="UP000019754">
    <property type="component" value="Unassembled WGS sequence"/>
</dbReference>
<evidence type="ECO:0000313" key="2">
    <source>
        <dbReference type="EMBL" id="EYT48968.1"/>
    </source>
</evidence>
<name>A0A022KZY7_9MICO</name>
<feature type="transmembrane region" description="Helical" evidence="1">
    <location>
        <begin position="184"/>
        <end position="210"/>
    </location>
</feature>
<feature type="transmembrane region" description="Helical" evidence="1">
    <location>
        <begin position="110"/>
        <end position="130"/>
    </location>
</feature>
<feature type="transmembrane region" description="Helical" evidence="1">
    <location>
        <begin position="231"/>
        <end position="249"/>
    </location>
</feature>
<dbReference type="AlphaFoldDB" id="A0A022KZY7"/>
<dbReference type="RefSeq" id="WP_017823532.1">
    <property type="nucleotide sequence ID" value="NZ_AORC01000011.1"/>
</dbReference>
<proteinExistence type="predicted"/>
<keyword evidence="1" id="KW-0812">Transmembrane</keyword>
<comment type="caution">
    <text evidence="2">The sequence shown here is derived from an EMBL/GenBank/DDBJ whole genome shotgun (WGS) entry which is preliminary data.</text>
</comment>
<dbReference type="HOGENOM" id="CLU_041420_1_0_11"/>
<keyword evidence="3" id="KW-1185">Reference proteome</keyword>
<dbReference type="EMBL" id="AORC01000011">
    <property type="protein sequence ID" value="EYT48968.1"/>
    <property type="molecule type" value="Genomic_DNA"/>
</dbReference>
<accession>A0A022KZY7</accession>
<reference evidence="2 3" key="1">
    <citation type="journal article" date="2013" name="Genome Announc.">
        <title>Draft genome sequence of an Actinobacterium, Brachybacterium muris strain UCD-AY4.</title>
        <authorList>
            <person name="Lo J.R."/>
            <person name="Lang J.M."/>
            <person name="Darling A.E."/>
            <person name="Eisen J.A."/>
            <person name="Coil D.A."/>
        </authorList>
    </citation>
    <scope>NUCLEOTIDE SEQUENCE [LARGE SCALE GENOMIC DNA]</scope>
    <source>
        <strain evidence="2 3">UCD-AY4</strain>
    </source>
</reference>
<organism evidence="2 3">
    <name type="scientific">Brachybacterium muris UCD-AY4</name>
    <dbReference type="NCBI Taxonomy" id="1249481"/>
    <lineage>
        <taxon>Bacteria</taxon>
        <taxon>Bacillati</taxon>
        <taxon>Actinomycetota</taxon>
        <taxon>Actinomycetes</taxon>
        <taxon>Micrococcales</taxon>
        <taxon>Dermabacteraceae</taxon>
        <taxon>Brachybacterium</taxon>
    </lineage>
</organism>
<sequence>MLTEMPRRAGGVPLIAEVFPEQCSAAIAYPVVGVLSSKKRLTSVFMACVLRITGVGTEEDHERYSLHGNAWTEATGEAGAMLTANTVTGVPRTIIGMVATNAPWRAAPKLSSAVAAACATGAFGIFYSNIWEMSAALSTPRLLMIGLLAMTLMVVWLIISGNLWERPKREGPATVHLYYNLSTVLTLYLSVLGLYLAMVLLIFLAGLVVIDPDYLESVIKRPASLDRYLDIAWMSAALGVVAGGLGASFDDETDLRSLTHGRRENQRRPEELRD</sequence>
<protein>
    <submittedName>
        <fullName evidence="2">Uncharacterized protein</fullName>
    </submittedName>
</protein>
<evidence type="ECO:0000256" key="1">
    <source>
        <dbReference type="SAM" id="Phobius"/>
    </source>
</evidence>
<evidence type="ECO:0000313" key="3">
    <source>
        <dbReference type="Proteomes" id="UP000019754"/>
    </source>
</evidence>
<keyword evidence="1" id="KW-0472">Membrane</keyword>